<dbReference type="Proteomes" id="UP000266861">
    <property type="component" value="Unassembled WGS sequence"/>
</dbReference>
<feature type="transmembrane region" description="Helical" evidence="1">
    <location>
        <begin position="280"/>
        <end position="298"/>
    </location>
</feature>
<accession>A0A397JER1</accession>
<comment type="caution">
    <text evidence="2">The sequence shown here is derived from an EMBL/GenBank/DDBJ whole genome shotgun (WGS) entry which is preliminary data.</text>
</comment>
<keyword evidence="1" id="KW-0472">Membrane</keyword>
<name>A0A397JER1_9GLOM</name>
<protein>
    <submittedName>
        <fullName evidence="2">Uncharacterized protein</fullName>
    </submittedName>
</protein>
<reference evidence="2 3" key="1">
    <citation type="submission" date="2018-08" db="EMBL/GenBank/DDBJ databases">
        <title>Genome and evolution of the arbuscular mycorrhizal fungus Diversispora epigaea (formerly Glomus versiforme) and its bacterial endosymbionts.</title>
        <authorList>
            <person name="Sun X."/>
            <person name="Fei Z."/>
            <person name="Harrison M."/>
        </authorList>
    </citation>
    <scope>NUCLEOTIDE SEQUENCE [LARGE SCALE GENOMIC DNA]</scope>
    <source>
        <strain evidence="2 3">IT104</strain>
    </source>
</reference>
<gene>
    <name evidence="2" type="ORF">Glove_81g22</name>
</gene>
<dbReference type="AlphaFoldDB" id="A0A397JER1"/>
<dbReference type="EMBL" id="PQFF01000077">
    <property type="protein sequence ID" value="RHZ84446.1"/>
    <property type="molecule type" value="Genomic_DNA"/>
</dbReference>
<evidence type="ECO:0000313" key="2">
    <source>
        <dbReference type="EMBL" id="RHZ84446.1"/>
    </source>
</evidence>
<keyword evidence="1" id="KW-0812">Transmembrane</keyword>
<keyword evidence="1" id="KW-1133">Transmembrane helix</keyword>
<keyword evidence="3" id="KW-1185">Reference proteome</keyword>
<feature type="transmembrane region" description="Helical" evidence="1">
    <location>
        <begin position="135"/>
        <end position="159"/>
    </location>
</feature>
<feature type="transmembrane region" description="Helical" evidence="1">
    <location>
        <begin position="91"/>
        <end position="114"/>
    </location>
</feature>
<evidence type="ECO:0000256" key="1">
    <source>
        <dbReference type="SAM" id="Phobius"/>
    </source>
</evidence>
<evidence type="ECO:0000313" key="3">
    <source>
        <dbReference type="Proteomes" id="UP000266861"/>
    </source>
</evidence>
<proteinExistence type="predicted"/>
<organism evidence="2 3">
    <name type="scientific">Diversispora epigaea</name>
    <dbReference type="NCBI Taxonomy" id="1348612"/>
    <lineage>
        <taxon>Eukaryota</taxon>
        <taxon>Fungi</taxon>
        <taxon>Fungi incertae sedis</taxon>
        <taxon>Mucoromycota</taxon>
        <taxon>Glomeromycotina</taxon>
        <taxon>Glomeromycetes</taxon>
        <taxon>Diversisporales</taxon>
        <taxon>Diversisporaceae</taxon>
        <taxon>Diversispora</taxon>
    </lineage>
</organism>
<sequence length="314" mass="35161">MWIGPFITGTSSALSSNLTTSFAAKLLPPILDNSTARKVDSSKYFVVQAMNRIALSFILTFRAHQIYESIHPRKNNGFVSLIVSVFLKRKVVGLATICLIVQLAFEGPLLVAIFNAADCHRMSECRTKIDENYNLYGLSNTAPSCAGIALAIIALSGIVVRLENRYQLRIDDQQSLIRFSQGWNLGGIFLLKFEKQRCLKCLGGPLLVAIFNAADCHRMSECRTKIDENYNLYGLSNTAPSCAGIALAIIALSGIVVRLENRYQLRIDDQQSLIRFSQGWNLGGIVMISYFITYEIYFTNEREVFYLNLKSRDV</sequence>
<feature type="transmembrane region" description="Helical" evidence="1">
    <location>
        <begin position="238"/>
        <end position="259"/>
    </location>
</feature>